<dbReference type="PANTHER" id="PTHR33515:SF1">
    <property type="entry name" value="RIBOSOME-BINDING FACTOR A, CHLOROPLASTIC-RELATED"/>
    <property type="match status" value="1"/>
</dbReference>
<dbReference type="HAMAP" id="MF_00003">
    <property type="entry name" value="RbfA"/>
    <property type="match status" value="1"/>
</dbReference>
<evidence type="ECO:0000256" key="2">
    <source>
        <dbReference type="HAMAP-Rule" id="MF_00003"/>
    </source>
</evidence>
<keyword evidence="1 2" id="KW-0690">Ribosome biogenesis</keyword>
<comment type="caution">
    <text evidence="4">The sequence shown here is derived from an EMBL/GenBank/DDBJ whole genome shotgun (WGS) entry which is preliminary data.</text>
</comment>
<dbReference type="InterPro" id="IPR015946">
    <property type="entry name" value="KH_dom-like_a/b"/>
</dbReference>
<dbReference type="Gene3D" id="3.30.300.20">
    <property type="match status" value="1"/>
</dbReference>
<sequence length="160" mass="17991">MREFSRTDRVAQQIQKEIAVILQREIKDPRLGMVTVSAVEVSRDLSYAKIFITVFNTQDEDAAKQSAKVLNEATGYIRSLLGKRIRARIMPELKFVVDNSLMEGMRISNLVDSIIREDNAKHVDEDVESVDADTSDSEQSTKHVEDTDSEEGTDTDGKAQ</sequence>
<evidence type="ECO:0000256" key="1">
    <source>
        <dbReference type="ARBA" id="ARBA00022517"/>
    </source>
</evidence>
<dbReference type="InterPro" id="IPR023799">
    <property type="entry name" value="RbfA_dom_sf"/>
</dbReference>
<dbReference type="PANTHER" id="PTHR33515">
    <property type="entry name" value="RIBOSOME-BINDING FACTOR A, CHLOROPLASTIC-RELATED"/>
    <property type="match status" value="1"/>
</dbReference>
<comment type="subcellular location">
    <subcellularLocation>
        <location evidence="2">Cytoplasm</location>
    </subcellularLocation>
</comment>
<dbReference type="SUPFAM" id="SSF89919">
    <property type="entry name" value="Ribosome-binding factor A, RbfA"/>
    <property type="match status" value="1"/>
</dbReference>
<dbReference type="RefSeq" id="WP_182671312.1">
    <property type="nucleotide sequence ID" value="NZ_JBAKAW010000003.1"/>
</dbReference>
<comment type="subunit">
    <text evidence="2">Monomer. Binds 30S ribosomal subunits, but not 50S ribosomal subunits or 70S ribosomes.</text>
</comment>
<feature type="compositionally biased region" description="Acidic residues" evidence="3">
    <location>
        <begin position="125"/>
        <end position="136"/>
    </location>
</feature>
<dbReference type="EMBL" id="JBAKAW010000003">
    <property type="protein sequence ID" value="MEL0654210.1"/>
    <property type="molecule type" value="Genomic_DNA"/>
</dbReference>
<proteinExistence type="inferred from homology"/>
<dbReference type="NCBIfam" id="TIGR00082">
    <property type="entry name" value="rbfA"/>
    <property type="match status" value="1"/>
</dbReference>
<name>A0ABU9GX85_9GAMM</name>
<dbReference type="Pfam" id="PF02033">
    <property type="entry name" value="RBFA"/>
    <property type="match status" value="1"/>
</dbReference>
<accession>A0ABU9GX85</accession>
<evidence type="ECO:0000256" key="3">
    <source>
        <dbReference type="SAM" id="MobiDB-lite"/>
    </source>
</evidence>
<protein>
    <recommendedName>
        <fullName evidence="2">Ribosome-binding factor A</fullName>
    </recommendedName>
</protein>
<dbReference type="InterPro" id="IPR000238">
    <property type="entry name" value="RbfA"/>
</dbReference>
<comment type="function">
    <text evidence="2">One of several proteins that assist in the late maturation steps of the functional core of the 30S ribosomal subunit. Associates with free 30S ribosomal subunits (but not with 30S subunits that are part of 70S ribosomes or polysomes). Required for efficient processing of 16S rRNA. May interact with the 5'-terminal helix region of 16S rRNA.</text>
</comment>
<comment type="similarity">
    <text evidence="2">Belongs to the RbfA family.</text>
</comment>
<dbReference type="Proteomes" id="UP001371391">
    <property type="component" value="Unassembled WGS sequence"/>
</dbReference>
<feature type="region of interest" description="Disordered" evidence="3">
    <location>
        <begin position="122"/>
        <end position="160"/>
    </location>
</feature>
<reference evidence="4 5" key="1">
    <citation type="submission" date="2024-02" db="EMBL/GenBank/DDBJ databases">
        <title>Bacteria isolated from the canopy kelp, Nereocystis luetkeana.</title>
        <authorList>
            <person name="Pfister C.A."/>
            <person name="Younker I.T."/>
            <person name="Light S.H."/>
        </authorList>
    </citation>
    <scope>NUCLEOTIDE SEQUENCE [LARGE SCALE GENOMIC DNA]</scope>
    <source>
        <strain evidence="4 5">TI.1.03</strain>
    </source>
</reference>
<evidence type="ECO:0000313" key="5">
    <source>
        <dbReference type="Proteomes" id="UP001371391"/>
    </source>
</evidence>
<evidence type="ECO:0000313" key="4">
    <source>
        <dbReference type="EMBL" id="MEL0654210.1"/>
    </source>
</evidence>
<gene>
    <name evidence="2 4" type="primary">rbfA</name>
    <name evidence="4" type="ORF">V6257_04135</name>
</gene>
<organism evidence="4 5">
    <name type="scientific">Pseudoalteromonas issachenkonii</name>
    <dbReference type="NCBI Taxonomy" id="152297"/>
    <lineage>
        <taxon>Bacteria</taxon>
        <taxon>Pseudomonadati</taxon>
        <taxon>Pseudomonadota</taxon>
        <taxon>Gammaproteobacteria</taxon>
        <taxon>Alteromonadales</taxon>
        <taxon>Pseudoalteromonadaceae</taxon>
        <taxon>Pseudoalteromonas</taxon>
    </lineage>
</organism>
<keyword evidence="2" id="KW-0963">Cytoplasm</keyword>
<keyword evidence="5" id="KW-1185">Reference proteome</keyword>